<proteinExistence type="predicted"/>
<dbReference type="InterPro" id="IPR058087">
    <property type="entry name" value="XAC2610_dom"/>
</dbReference>
<keyword evidence="3" id="KW-1185">Reference proteome</keyword>
<evidence type="ECO:0008006" key="4">
    <source>
        <dbReference type="Google" id="ProtNLM"/>
    </source>
</evidence>
<accession>A0ABP3VEC2</accession>
<reference evidence="3" key="1">
    <citation type="journal article" date="2019" name="Int. J. Syst. Evol. Microbiol.">
        <title>The Global Catalogue of Microorganisms (GCM) 10K type strain sequencing project: providing services to taxonomists for standard genome sequencing and annotation.</title>
        <authorList>
            <consortium name="The Broad Institute Genomics Platform"/>
            <consortium name="The Broad Institute Genome Sequencing Center for Infectious Disease"/>
            <person name="Wu L."/>
            <person name="Ma J."/>
        </authorList>
    </citation>
    <scope>NUCLEOTIDE SEQUENCE [LARGE SCALE GENOMIC DNA]</scope>
    <source>
        <strain evidence="3">JCM 15503</strain>
    </source>
</reference>
<evidence type="ECO:0000256" key="1">
    <source>
        <dbReference type="SAM" id="SignalP"/>
    </source>
</evidence>
<dbReference type="RefSeq" id="WP_141288152.1">
    <property type="nucleotide sequence ID" value="NZ_BAAAEW010000015.1"/>
</dbReference>
<feature type="signal peptide" evidence="1">
    <location>
        <begin position="1"/>
        <end position="32"/>
    </location>
</feature>
<dbReference type="NCBIfam" id="NF047539">
    <property type="entry name" value="XAC2610_fam"/>
    <property type="match status" value="1"/>
</dbReference>
<dbReference type="Proteomes" id="UP001500279">
    <property type="component" value="Unassembled WGS sequence"/>
</dbReference>
<protein>
    <recommendedName>
        <fullName evidence="4">VCBS repeat-containing protein</fullName>
    </recommendedName>
</protein>
<feature type="chain" id="PRO_5045984343" description="VCBS repeat-containing protein" evidence="1">
    <location>
        <begin position="33"/>
        <end position="188"/>
    </location>
</feature>
<evidence type="ECO:0000313" key="2">
    <source>
        <dbReference type="EMBL" id="GAA0752688.1"/>
    </source>
</evidence>
<dbReference type="EMBL" id="BAAAEW010000015">
    <property type="protein sequence ID" value="GAA0752688.1"/>
    <property type="molecule type" value="Genomic_DNA"/>
</dbReference>
<keyword evidence="1" id="KW-0732">Signal</keyword>
<organism evidence="2 3">
    <name type="scientific">Ideonella azotifigens</name>
    <dbReference type="NCBI Taxonomy" id="513160"/>
    <lineage>
        <taxon>Bacteria</taxon>
        <taxon>Pseudomonadati</taxon>
        <taxon>Pseudomonadota</taxon>
        <taxon>Betaproteobacteria</taxon>
        <taxon>Burkholderiales</taxon>
        <taxon>Sphaerotilaceae</taxon>
        <taxon>Ideonella</taxon>
    </lineage>
</organism>
<name>A0ABP3VEC2_9BURK</name>
<gene>
    <name evidence="2" type="ORF">GCM10009107_26740</name>
</gene>
<evidence type="ECO:0000313" key="3">
    <source>
        <dbReference type="Proteomes" id="UP001500279"/>
    </source>
</evidence>
<comment type="caution">
    <text evidence="2">The sequence shown here is derived from an EMBL/GenBank/DDBJ whole genome shotgun (WGS) entry which is preliminary data.</text>
</comment>
<sequence>MSLQRLLKPARQRLAHLAIVATLCAGNTLSMASAAAPDAEDTKAHFVPCSGADITATVSRQALSYSITLPGQASVDRSVPLDVERQPHLIVEDYNFDGRPDLSVWYLDEGMSTSTIHRVFLFDPDSHDLKEVAAQCGEEFLNLKLDKLNRLLISTVYKQGKPSICKTSLAGKQAQPTKGMAACKTSPN</sequence>